<keyword evidence="2" id="KW-1185">Reference proteome</keyword>
<dbReference type="Proteomes" id="UP000094197">
    <property type="component" value="Chromosome 1"/>
</dbReference>
<dbReference type="RefSeq" id="WP_069607191.1">
    <property type="nucleotide sequence ID" value="NZ_CP015217.1"/>
</dbReference>
<reference evidence="1 2" key="1">
    <citation type="submission" date="2016-04" db="EMBL/GenBank/DDBJ databases">
        <title>Complete genome seqeunce of Leptospira alstonii serovar Room22.</title>
        <authorList>
            <person name="Nally J.E."/>
            <person name="Bayles D.O."/>
            <person name="Hurley D."/>
            <person name="Fanning S."/>
            <person name="McMahon B.J."/>
            <person name="Arent Z."/>
        </authorList>
    </citation>
    <scope>NUCLEOTIDE SEQUENCE [LARGE SCALE GENOMIC DNA]</scope>
    <source>
        <strain evidence="1 2">GWTS #1</strain>
    </source>
</reference>
<evidence type="ECO:0000313" key="2">
    <source>
        <dbReference type="Proteomes" id="UP000094197"/>
    </source>
</evidence>
<sequence length="146" mass="17555">MSERRTYFYQLDARGRLFHEGTELNDPQFLDFFISRIQKNKTGLYPEFPYLSLCVGEWNFIQPSTSVFVFRKLESGKLFYSPSHSLPFQPDQLRIYRNSLVHPSPLEEWGSFSQELLLEISKNIFEKENTFYFQYEDKEFQIRILP</sequence>
<dbReference type="InterPro" id="IPR028108">
    <property type="entry name" value="DUF4505"/>
</dbReference>
<dbReference type="PANTHER" id="PTHR31449:SF3">
    <property type="entry name" value="UPF0598 PROTEIN C8ORF82"/>
    <property type="match status" value="1"/>
</dbReference>
<dbReference type="Pfam" id="PF14956">
    <property type="entry name" value="DUF4505"/>
    <property type="match status" value="1"/>
</dbReference>
<accession>A0A1D7UWI6</accession>
<organism evidence="1 2">
    <name type="scientific">Leptospira tipperaryensis</name>
    <dbReference type="NCBI Taxonomy" id="2564040"/>
    <lineage>
        <taxon>Bacteria</taxon>
        <taxon>Pseudomonadati</taxon>
        <taxon>Spirochaetota</taxon>
        <taxon>Spirochaetia</taxon>
        <taxon>Leptospirales</taxon>
        <taxon>Leptospiraceae</taxon>
        <taxon>Leptospira</taxon>
    </lineage>
</organism>
<dbReference type="OrthoDB" id="343029at2"/>
<evidence type="ECO:0000313" key="1">
    <source>
        <dbReference type="EMBL" id="AOP33960.1"/>
    </source>
</evidence>
<proteinExistence type="predicted"/>
<dbReference type="EMBL" id="CP015217">
    <property type="protein sequence ID" value="AOP33960.1"/>
    <property type="molecule type" value="Genomic_DNA"/>
</dbReference>
<dbReference type="KEGG" id="laj:A0128_08970"/>
<dbReference type="AlphaFoldDB" id="A0A1D7UWI6"/>
<name>A0A1D7UWI6_9LEPT</name>
<gene>
    <name evidence="1" type="ORF">A0128_08970</name>
</gene>
<dbReference type="PANTHER" id="PTHR31449">
    <property type="entry name" value="UPF0598 PROTEIN C8ORF82"/>
    <property type="match status" value="1"/>
</dbReference>
<evidence type="ECO:0008006" key="3">
    <source>
        <dbReference type="Google" id="ProtNLM"/>
    </source>
</evidence>
<protein>
    <recommendedName>
        <fullName evidence="3">DUF4505 domain-containing protein</fullName>
    </recommendedName>
</protein>